<keyword evidence="11" id="KW-1185">Reference proteome</keyword>
<dbReference type="GO" id="GO:0005739">
    <property type="term" value="C:mitochondrion"/>
    <property type="evidence" value="ECO:0000318"/>
    <property type="project" value="GO_Central"/>
</dbReference>
<keyword evidence="7 9" id="KW-0503">Monooxygenase</keyword>
<dbReference type="eggNOG" id="KOG0159">
    <property type="taxonomic scope" value="Eukaryota"/>
</dbReference>
<dbReference type="GO" id="GO:0005506">
    <property type="term" value="F:iron ion binding"/>
    <property type="evidence" value="ECO:0007669"/>
    <property type="project" value="InterPro"/>
</dbReference>
<dbReference type="Proteomes" id="UP000009022">
    <property type="component" value="Unassembled WGS sequence"/>
</dbReference>
<feature type="non-terminal residue" evidence="10">
    <location>
        <position position="420"/>
    </location>
</feature>
<dbReference type="InterPro" id="IPR002401">
    <property type="entry name" value="Cyt_P450_E_grp-I"/>
</dbReference>
<evidence type="ECO:0000256" key="6">
    <source>
        <dbReference type="ARBA" id="ARBA00023004"/>
    </source>
</evidence>
<dbReference type="InterPro" id="IPR036396">
    <property type="entry name" value="Cyt_P450_sf"/>
</dbReference>
<dbReference type="RefSeq" id="XP_002113044.1">
    <property type="nucleotide sequence ID" value="XM_002113008.1"/>
</dbReference>
<dbReference type="PROSITE" id="PS00086">
    <property type="entry name" value="CYTOCHROME_P450"/>
    <property type="match status" value="1"/>
</dbReference>
<dbReference type="GO" id="GO:0004497">
    <property type="term" value="F:monooxygenase activity"/>
    <property type="evidence" value="ECO:0007669"/>
    <property type="project" value="UniProtKB-KW"/>
</dbReference>
<keyword evidence="6 8" id="KW-0408">Iron</keyword>
<evidence type="ECO:0000256" key="8">
    <source>
        <dbReference type="PIRSR" id="PIRSR602401-1"/>
    </source>
</evidence>
<evidence type="ECO:0000256" key="4">
    <source>
        <dbReference type="ARBA" id="ARBA00022723"/>
    </source>
</evidence>
<dbReference type="AlphaFoldDB" id="B3RWK8"/>
<feature type="non-terminal residue" evidence="10">
    <location>
        <position position="1"/>
    </location>
</feature>
<evidence type="ECO:0000256" key="7">
    <source>
        <dbReference type="ARBA" id="ARBA00023033"/>
    </source>
</evidence>
<dbReference type="PANTHER" id="PTHR24279:SF120">
    <property type="entry name" value="CYTOCHROME P450"/>
    <property type="match status" value="1"/>
</dbReference>
<dbReference type="EMBL" id="DS985245">
    <property type="protein sequence ID" value="EDV25154.1"/>
    <property type="molecule type" value="Genomic_DNA"/>
</dbReference>
<dbReference type="SUPFAM" id="SSF48264">
    <property type="entry name" value="Cytochrome P450"/>
    <property type="match status" value="1"/>
</dbReference>
<comment type="similarity">
    <text evidence="2 9">Belongs to the cytochrome P450 family.</text>
</comment>
<protein>
    <recommendedName>
        <fullName evidence="12">Cytochrome P450</fullName>
    </recommendedName>
</protein>
<dbReference type="InterPro" id="IPR001128">
    <property type="entry name" value="Cyt_P450"/>
</dbReference>
<dbReference type="OrthoDB" id="3945418at2759"/>
<evidence type="ECO:0000256" key="3">
    <source>
        <dbReference type="ARBA" id="ARBA00022617"/>
    </source>
</evidence>
<dbReference type="Gene3D" id="1.10.630.10">
    <property type="entry name" value="Cytochrome P450"/>
    <property type="match status" value="1"/>
</dbReference>
<evidence type="ECO:0000256" key="9">
    <source>
        <dbReference type="RuleBase" id="RU000461"/>
    </source>
</evidence>
<keyword evidence="5 9" id="KW-0560">Oxidoreductase</keyword>
<organism evidence="10 11">
    <name type="scientific">Trichoplax adhaerens</name>
    <name type="common">Trichoplax reptans</name>
    <dbReference type="NCBI Taxonomy" id="10228"/>
    <lineage>
        <taxon>Eukaryota</taxon>
        <taxon>Metazoa</taxon>
        <taxon>Placozoa</taxon>
        <taxon>Uniplacotomia</taxon>
        <taxon>Trichoplacea</taxon>
        <taxon>Trichoplacidae</taxon>
        <taxon>Trichoplax</taxon>
    </lineage>
</organism>
<proteinExistence type="inferred from homology"/>
<dbReference type="CDD" id="cd11054">
    <property type="entry name" value="CYP24A1-like"/>
    <property type="match status" value="1"/>
</dbReference>
<dbReference type="InterPro" id="IPR050479">
    <property type="entry name" value="CYP11_CYP27_families"/>
</dbReference>
<feature type="binding site" description="axial binding residue" evidence="8">
    <location>
        <position position="402"/>
    </location>
    <ligand>
        <name>heme</name>
        <dbReference type="ChEBI" id="CHEBI:30413"/>
    </ligand>
    <ligandPart>
        <name>Fe</name>
        <dbReference type="ChEBI" id="CHEBI:18248"/>
    </ligandPart>
</feature>
<comment type="cofactor">
    <cofactor evidence="1 8">
        <name>heme</name>
        <dbReference type="ChEBI" id="CHEBI:30413"/>
    </cofactor>
</comment>
<dbReference type="PANTHER" id="PTHR24279">
    <property type="entry name" value="CYTOCHROME P450"/>
    <property type="match status" value="1"/>
</dbReference>
<gene>
    <name evidence="10" type="ORF">TRIADDRAFT_12969</name>
</gene>
<dbReference type="OMA" id="MTHMERY"/>
<dbReference type="CTD" id="6753812"/>
<dbReference type="KEGG" id="tad:TRIADDRAFT_12969"/>
<keyword evidence="3 8" id="KW-0349">Heme</keyword>
<dbReference type="GeneID" id="6753812"/>
<dbReference type="Pfam" id="PF00067">
    <property type="entry name" value="p450"/>
    <property type="match status" value="1"/>
</dbReference>
<dbReference type="PRINTS" id="PR00463">
    <property type="entry name" value="EP450I"/>
</dbReference>
<evidence type="ECO:0000256" key="1">
    <source>
        <dbReference type="ARBA" id="ARBA00001971"/>
    </source>
</evidence>
<evidence type="ECO:0000256" key="5">
    <source>
        <dbReference type="ARBA" id="ARBA00023002"/>
    </source>
</evidence>
<dbReference type="FunCoup" id="B3RWK8">
    <property type="interactions" value="234"/>
</dbReference>
<sequence>QRPHLLMLDSKERFGSIYKEAIGSTHYVMVTKPEDVAKVFKVEGKYPSRGPVYPWIIYRQQRKKAKGILIGEGEEWRKSRSVIDKKLLRLKDVSRYSGRMNDVDTSFINLIKTEWTGDHATGEMSNIRNYLFKWSFETINTVLFSKSLGAFNDPPTPIAAIFYDNVLKMLNATNELLFYPPYYKYIKTKYWKQYCGYWDTLFEVGGQLINEARQALNDGKGIDIDRTTSPSRLNDLEFLPYILLRGELTDEEIASNLIELMTAAVDTSANTVLWAFYVLGKHKNIQERIYEEIQSNVKKGEQPDFQAIQNMPYLRGLIKEVQRLIYPVVIFTARELQQNLVLSGYQVPANTLVSVGHYTMSFDETIYEEPNKIKPERWIRSVSNRQTNSFNYIPFGFGPRMCIGRRIAELEMQILVARVI</sequence>
<evidence type="ECO:0008006" key="12">
    <source>
        <dbReference type="Google" id="ProtNLM"/>
    </source>
</evidence>
<accession>B3RWK8</accession>
<evidence type="ECO:0000313" key="11">
    <source>
        <dbReference type="Proteomes" id="UP000009022"/>
    </source>
</evidence>
<evidence type="ECO:0000313" key="10">
    <source>
        <dbReference type="EMBL" id="EDV25154.1"/>
    </source>
</evidence>
<dbReference type="PhylomeDB" id="B3RWK8"/>
<keyword evidence="4 8" id="KW-0479">Metal-binding</keyword>
<dbReference type="STRING" id="10228.B3RWK8"/>
<dbReference type="GO" id="GO:0020037">
    <property type="term" value="F:heme binding"/>
    <property type="evidence" value="ECO:0007669"/>
    <property type="project" value="InterPro"/>
</dbReference>
<dbReference type="InterPro" id="IPR017972">
    <property type="entry name" value="Cyt_P450_CS"/>
</dbReference>
<dbReference type="GO" id="GO:0016705">
    <property type="term" value="F:oxidoreductase activity, acting on paired donors, with incorporation or reduction of molecular oxygen"/>
    <property type="evidence" value="ECO:0007669"/>
    <property type="project" value="InterPro"/>
</dbReference>
<reference evidence="10 11" key="1">
    <citation type="journal article" date="2008" name="Nature">
        <title>The Trichoplax genome and the nature of placozoans.</title>
        <authorList>
            <person name="Srivastava M."/>
            <person name="Begovic E."/>
            <person name="Chapman J."/>
            <person name="Putnam N.H."/>
            <person name="Hellsten U."/>
            <person name="Kawashima T."/>
            <person name="Kuo A."/>
            <person name="Mitros T."/>
            <person name="Salamov A."/>
            <person name="Carpenter M.L."/>
            <person name="Signorovitch A.Y."/>
            <person name="Moreno M.A."/>
            <person name="Kamm K."/>
            <person name="Grimwood J."/>
            <person name="Schmutz J."/>
            <person name="Shapiro H."/>
            <person name="Grigoriev I.V."/>
            <person name="Buss L.W."/>
            <person name="Schierwater B."/>
            <person name="Dellaporta S.L."/>
            <person name="Rokhsar D.S."/>
        </authorList>
    </citation>
    <scope>NUCLEOTIDE SEQUENCE [LARGE SCALE GENOMIC DNA]</scope>
    <source>
        <strain evidence="10 11">Grell-BS-1999</strain>
    </source>
</reference>
<dbReference type="InParanoid" id="B3RWK8"/>
<name>B3RWK8_TRIAD</name>
<evidence type="ECO:0000256" key="2">
    <source>
        <dbReference type="ARBA" id="ARBA00010617"/>
    </source>
</evidence>
<dbReference type="PRINTS" id="PR00385">
    <property type="entry name" value="P450"/>
</dbReference>
<dbReference type="HOGENOM" id="CLU_001570_28_3_1"/>